<evidence type="ECO:0000256" key="1">
    <source>
        <dbReference type="SAM" id="MobiDB-lite"/>
    </source>
</evidence>
<feature type="compositionally biased region" description="Low complexity" evidence="1">
    <location>
        <begin position="36"/>
        <end position="98"/>
    </location>
</feature>
<name>A0AAV7WAC0_PLEWA</name>
<reference evidence="2" key="1">
    <citation type="journal article" date="2022" name="bioRxiv">
        <title>Sequencing and chromosome-scale assembly of the giantPleurodeles waltlgenome.</title>
        <authorList>
            <person name="Brown T."/>
            <person name="Elewa A."/>
            <person name="Iarovenko S."/>
            <person name="Subramanian E."/>
            <person name="Araus A.J."/>
            <person name="Petzold A."/>
            <person name="Susuki M."/>
            <person name="Suzuki K.-i.T."/>
            <person name="Hayashi T."/>
            <person name="Toyoda A."/>
            <person name="Oliveira C."/>
            <person name="Osipova E."/>
            <person name="Leigh N.D."/>
            <person name="Simon A."/>
            <person name="Yun M.H."/>
        </authorList>
    </citation>
    <scope>NUCLEOTIDE SEQUENCE</scope>
    <source>
        <strain evidence="2">20211129_DDA</strain>
        <tissue evidence="2">Liver</tissue>
    </source>
</reference>
<protein>
    <submittedName>
        <fullName evidence="2">Uncharacterized protein</fullName>
    </submittedName>
</protein>
<organism evidence="2 3">
    <name type="scientific">Pleurodeles waltl</name>
    <name type="common">Iberian ribbed newt</name>
    <dbReference type="NCBI Taxonomy" id="8319"/>
    <lineage>
        <taxon>Eukaryota</taxon>
        <taxon>Metazoa</taxon>
        <taxon>Chordata</taxon>
        <taxon>Craniata</taxon>
        <taxon>Vertebrata</taxon>
        <taxon>Euteleostomi</taxon>
        <taxon>Amphibia</taxon>
        <taxon>Batrachia</taxon>
        <taxon>Caudata</taxon>
        <taxon>Salamandroidea</taxon>
        <taxon>Salamandridae</taxon>
        <taxon>Pleurodelinae</taxon>
        <taxon>Pleurodeles</taxon>
    </lineage>
</organism>
<keyword evidence="3" id="KW-1185">Reference proteome</keyword>
<evidence type="ECO:0000313" key="2">
    <source>
        <dbReference type="EMBL" id="KAJ1210343.1"/>
    </source>
</evidence>
<dbReference type="AlphaFoldDB" id="A0AAV7WAC0"/>
<feature type="compositionally biased region" description="Pro residues" evidence="1">
    <location>
        <begin position="99"/>
        <end position="111"/>
    </location>
</feature>
<dbReference type="Proteomes" id="UP001066276">
    <property type="component" value="Chromosome 1_2"/>
</dbReference>
<evidence type="ECO:0000313" key="3">
    <source>
        <dbReference type="Proteomes" id="UP001066276"/>
    </source>
</evidence>
<dbReference type="EMBL" id="JANPWB010000002">
    <property type="protein sequence ID" value="KAJ1210343.1"/>
    <property type="molecule type" value="Genomic_DNA"/>
</dbReference>
<gene>
    <name evidence="2" type="ORF">NDU88_005709</name>
</gene>
<sequence>MNRAGTYPAPLLGDEGLCKALLAVARERRGKEETADATQTTAAAPGLGEPTRPTAGPGAAVAGPRAAVAGPGPGEAPGAAAAGPGPVEAPGATAEPRPAEAPGPAAAPGPPEARQKMASGQEAEAPGTRPRSRKSVALADEREV</sequence>
<comment type="caution">
    <text evidence="2">The sequence shown here is derived from an EMBL/GenBank/DDBJ whole genome shotgun (WGS) entry which is preliminary data.</text>
</comment>
<proteinExistence type="predicted"/>
<feature type="region of interest" description="Disordered" evidence="1">
    <location>
        <begin position="28"/>
        <end position="144"/>
    </location>
</feature>
<accession>A0AAV7WAC0</accession>